<name>A0A0G0TTE1_9BACT</name>
<proteinExistence type="predicted"/>
<organism evidence="1 2">
    <name type="scientific">Candidatus Curtissbacteria bacterium GW2011_GWA1_40_9</name>
    <dbReference type="NCBI Taxonomy" id="1618408"/>
    <lineage>
        <taxon>Bacteria</taxon>
        <taxon>Candidatus Curtissiibacteriota</taxon>
    </lineage>
</organism>
<gene>
    <name evidence="1" type="ORF">UU23_C0003G0004</name>
</gene>
<evidence type="ECO:0000313" key="1">
    <source>
        <dbReference type="EMBL" id="KKR78106.1"/>
    </source>
</evidence>
<evidence type="ECO:0000313" key="2">
    <source>
        <dbReference type="Proteomes" id="UP000034292"/>
    </source>
</evidence>
<dbReference type="AlphaFoldDB" id="A0A0G0TTE1"/>
<protein>
    <submittedName>
        <fullName evidence="1">Uncharacterized protein</fullName>
    </submittedName>
</protein>
<reference evidence="1 2" key="1">
    <citation type="journal article" date="2015" name="Nature">
        <title>rRNA introns, odd ribosomes, and small enigmatic genomes across a large radiation of phyla.</title>
        <authorList>
            <person name="Brown C.T."/>
            <person name="Hug L.A."/>
            <person name="Thomas B.C."/>
            <person name="Sharon I."/>
            <person name="Castelle C.J."/>
            <person name="Singh A."/>
            <person name="Wilkins M.J."/>
            <person name="Williams K.H."/>
            <person name="Banfield J.F."/>
        </authorList>
    </citation>
    <scope>NUCLEOTIDE SEQUENCE [LARGE SCALE GENOMIC DNA]</scope>
</reference>
<sequence>MRAKRNPKILKVCSKNPLFTPFIANMATKRIIIISIQFILMEKCTLSWDSFECDQAKLPCNQLLLFEMLGTGIGMEHPLLRYVESLPYFQRFTDSIFCLTLSLPFIKHKIYQNISFNTNYGALQN</sequence>
<dbReference type="Proteomes" id="UP000034292">
    <property type="component" value="Unassembled WGS sequence"/>
</dbReference>
<accession>A0A0G0TTE1</accession>
<comment type="caution">
    <text evidence="1">The sequence shown here is derived from an EMBL/GenBank/DDBJ whole genome shotgun (WGS) entry which is preliminary data.</text>
</comment>
<dbReference type="EMBL" id="LBZV01000003">
    <property type="protein sequence ID" value="KKR78106.1"/>
    <property type="molecule type" value="Genomic_DNA"/>
</dbReference>